<gene>
    <name evidence="3" type="ORF">D5H75_38285</name>
</gene>
<dbReference type="GO" id="GO:0005524">
    <property type="term" value="F:ATP binding"/>
    <property type="evidence" value="ECO:0007669"/>
    <property type="project" value="UniProtKB-KW"/>
</dbReference>
<dbReference type="GO" id="GO:0004674">
    <property type="term" value="F:protein serine/threonine kinase activity"/>
    <property type="evidence" value="ECO:0007669"/>
    <property type="project" value="UniProtKB-KW"/>
</dbReference>
<keyword evidence="3" id="KW-0547">Nucleotide-binding</keyword>
<proteinExistence type="predicted"/>
<dbReference type="InterPro" id="IPR050267">
    <property type="entry name" value="Anti-sigma-factor_SerPK"/>
</dbReference>
<comment type="caution">
    <text evidence="3">The sequence shown here is derived from an EMBL/GenBank/DDBJ whole genome shotgun (WGS) entry which is preliminary data.</text>
</comment>
<dbReference type="RefSeq" id="WP_119931529.1">
    <property type="nucleotide sequence ID" value="NZ_QZEY01000027.1"/>
</dbReference>
<evidence type="ECO:0000256" key="1">
    <source>
        <dbReference type="ARBA" id="ARBA00022527"/>
    </source>
</evidence>
<keyword evidence="3" id="KW-0067">ATP-binding</keyword>
<reference evidence="3 4" key="1">
    <citation type="submission" date="2018-09" db="EMBL/GenBank/DDBJ databases">
        <title>YIM 75507 draft genome.</title>
        <authorList>
            <person name="Tang S."/>
            <person name="Feng Y."/>
        </authorList>
    </citation>
    <scope>NUCLEOTIDE SEQUENCE [LARGE SCALE GENOMIC DNA]</scope>
    <source>
        <strain evidence="3 4">YIM 75507</strain>
    </source>
</reference>
<keyword evidence="1" id="KW-0723">Serine/threonine-protein kinase</keyword>
<dbReference type="PANTHER" id="PTHR35526:SF3">
    <property type="entry name" value="ANTI-SIGMA-F FACTOR RSBW"/>
    <property type="match status" value="1"/>
</dbReference>
<evidence type="ECO:0000259" key="2">
    <source>
        <dbReference type="Pfam" id="PF13581"/>
    </source>
</evidence>
<dbReference type="AlphaFoldDB" id="A0A3A4A028"/>
<dbReference type="InterPro" id="IPR003594">
    <property type="entry name" value="HATPase_dom"/>
</dbReference>
<keyword evidence="1" id="KW-0808">Transferase</keyword>
<dbReference type="SUPFAM" id="SSF55874">
    <property type="entry name" value="ATPase domain of HSP90 chaperone/DNA topoisomerase II/histidine kinase"/>
    <property type="match status" value="1"/>
</dbReference>
<feature type="domain" description="Histidine kinase/HSP90-like ATPase" evidence="2">
    <location>
        <begin position="37"/>
        <end position="141"/>
    </location>
</feature>
<dbReference type="CDD" id="cd16936">
    <property type="entry name" value="HATPase_RsbW-like"/>
    <property type="match status" value="1"/>
</dbReference>
<dbReference type="Pfam" id="PF13581">
    <property type="entry name" value="HATPase_c_2"/>
    <property type="match status" value="1"/>
</dbReference>
<dbReference type="PANTHER" id="PTHR35526">
    <property type="entry name" value="ANTI-SIGMA-F FACTOR RSBW-RELATED"/>
    <property type="match status" value="1"/>
</dbReference>
<evidence type="ECO:0000313" key="3">
    <source>
        <dbReference type="EMBL" id="RJL21068.1"/>
    </source>
</evidence>
<name>A0A3A4A028_9ACTN</name>
<keyword evidence="4" id="KW-1185">Reference proteome</keyword>
<dbReference type="Gene3D" id="3.30.565.10">
    <property type="entry name" value="Histidine kinase-like ATPase, C-terminal domain"/>
    <property type="match status" value="1"/>
</dbReference>
<dbReference type="InterPro" id="IPR036890">
    <property type="entry name" value="HATPase_C_sf"/>
</dbReference>
<organism evidence="3 4">
    <name type="scientific">Bailinhaonella thermotolerans</name>
    <dbReference type="NCBI Taxonomy" id="1070861"/>
    <lineage>
        <taxon>Bacteria</taxon>
        <taxon>Bacillati</taxon>
        <taxon>Actinomycetota</taxon>
        <taxon>Actinomycetes</taxon>
        <taxon>Streptosporangiales</taxon>
        <taxon>Streptosporangiaceae</taxon>
        <taxon>Bailinhaonella</taxon>
    </lineage>
</organism>
<sequence>MSTVRTGPAGPAVAMEHLVDWHGRAPAVAMLTGASTRAEAAALGDLRALVDQVLRRAGYPAALAADARLIVSELWTNSLRHSRTARLGGQIAVLLWRLRRGVRIEVHDAGADQVPVLRPHTDFPQLGHGAGLHLVSALSSAWGYCGCVPPGLRTWADLDQAAALDVA</sequence>
<keyword evidence="1" id="KW-0418">Kinase</keyword>
<evidence type="ECO:0000313" key="4">
    <source>
        <dbReference type="Proteomes" id="UP000265768"/>
    </source>
</evidence>
<dbReference type="Proteomes" id="UP000265768">
    <property type="component" value="Unassembled WGS sequence"/>
</dbReference>
<dbReference type="OrthoDB" id="3430553at2"/>
<accession>A0A3A4A028</accession>
<protein>
    <submittedName>
        <fullName evidence="3">ATP-binding protein</fullName>
    </submittedName>
</protein>
<dbReference type="EMBL" id="QZEY01000027">
    <property type="protein sequence ID" value="RJL21068.1"/>
    <property type="molecule type" value="Genomic_DNA"/>
</dbReference>